<comment type="caution">
    <text evidence="1">The sequence shown here is derived from an EMBL/GenBank/DDBJ whole genome shotgun (WGS) entry which is preliminary data.</text>
</comment>
<organism evidence="1 2">
    <name type="scientific">Sphingobacterium kyonggiense</name>
    <dbReference type="NCBI Taxonomy" id="714075"/>
    <lineage>
        <taxon>Bacteria</taxon>
        <taxon>Pseudomonadati</taxon>
        <taxon>Bacteroidota</taxon>
        <taxon>Sphingobacteriia</taxon>
        <taxon>Sphingobacteriales</taxon>
        <taxon>Sphingobacteriaceae</taxon>
        <taxon>Sphingobacterium</taxon>
    </lineage>
</organism>
<sequence length="99" mass="11686">MTLTEFTAHIQQEQHPESTWSVQLQSLWYDAKGDWKKAHDLVDQLSDLSSAHVHAYLHRVEGDLWNARYWYNRAKKSEFKGSLEEEWKELAIAFLPKKG</sequence>
<name>A0ABP7YG81_9SPHI</name>
<dbReference type="Proteomes" id="UP001500101">
    <property type="component" value="Unassembled WGS sequence"/>
</dbReference>
<protein>
    <recommendedName>
        <fullName evidence="3">Tetratricopeptide repeat protein</fullName>
    </recommendedName>
</protein>
<accession>A0ABP7YG81</accession>
<evidence type="ECO:0008006" key="3">
    <source>
        <dbReference type="Google" id="ProtNLM"/>
    </source>
</evidence>
<keyword evidence="2" id="KW-1185">Reference proteome</keyword>
<dbReference type="RefSeq" id="WP_344673519.1">
    <property type="nucleotide sequence ID" value="NZ_BAAAZI010000006.1"/>
</dbReference>
<gene>
    <name evidence="1" type="ORF">GCM10022216_10030</name>
</gene>
<proteinExistence type="predicted"/>
<dbReference type="EMBL" id="BAAAZI010000006">
    <property type="protein sequence ID" value="GAA4135804.1"/>
    <property type="molecule type" value="Genomic_DNA"/>
</dbReference>
<reference evidence="2" key="1">
    <citation type="journal article" date="2019" name="Int. J. Syst. Evol. Microbiol.">
        <title>The Global Catalogue of Microorganisms (GCM) 10K type strain sequencing project: providing services to taxonomists for standard genome sequencing and annotation.</title>
        <authorList>
            <consortium name="The Broad Institute Genomics Platform"/>
            <consortium name="The Broad Institute Genome Sequencing Center for Infectious Disease"/>
            <person name="Wu L."/>
            <person name="Ma J."/>
        </authorList>
    </citation>
    <scope>NUCLEOTIDE SEQUENCE [LARGE SCALE GENOMIC DNA]</scope>
    <source>
        <strain evidence="2">JCM 16704</strain>
    </source>
</reference>
<evidence type="ECO:0000313" key="2">
    <source>
        <dbReference type="Proteomes" id="UP001500101"/>
    </source>
</evidence>
<evidence type="ECO:0000313" key="1">
    <source>
        <dbReference type="EMBL" id="GAA4135804.1"/>
    </source>
</evidence>